<comment type="caution">
    <text evidence="18">The sequence shown here is derived from an EMBL/GenBank/DDBJ whole genome shotgun (WGS) entry which is preliminary data.</text>
</comment>
<protein>
    <recommendedName>
        <fullName evidence="4">[histone H3]-trimethyl-L-lysine(9) demethylase</fullName>
        <ecNumber evidence="4">1.14.11.66</ecNumber>
    </recommendedName>
</protein>
<evidence type="ECO:0000256" key="5">
    <source>
        <dbReference type="ARBA" id="ARBA00022723"/>
    </source>
</evidence>
<keyword evidence="18" id="KW-0489">Methyltransferase</keyword>
<keyword evidence="11" id="KW-0560">Oxidoreductase</keyword>
<evidence type="ECO:0000313" key="19">
    <source>
        <dbReference type="Proteomes" id="UP000574191"/>
    </source>
</evidence>
<accession>A0A7L2Q290</accession>
<proteinExistence type="inferred from homology"/>
<evidence type="ECO:0000256" key="7">
    <source>
        <dbReference type="ARBA" id="ARBA00022771"/>
    </source>
</evidence>
<gene>
    <name evidence="18" type="primary">Kdm4a_0</name>
    <name evidence="18" type="ORF">HYPCIN_R13356</name>
</gene>
<dbReference type="InterPro" id="IPR047481">
    <property type="entry name" value="Tudor_KDM4A_rpt2"/>
</dbReference>
<keyword evidence="18" id="KW-0808">Transferase</keyword>
<comment type="similarity">
    <text evidence="3">Belongs to the JHDM3 histone demethylase family.</text>
</comment>
<name>A0A7L2Q290_9PASS</name>
<dbReference type="EC" id="1.14.11.66" evidence="4"/>
<dbReference type="FunFam" id="3.10.330.70:FF:000001">
    <property type="entry name" value="Putative lysine-specific demethylase 4a"/>
    <property type="match status" value="1"/>
</dbReference>
<dbReference type="EMBL" id="VYZP01041633">
    <property type="protein sequence ID" value="NXR90961.1"/>
    <property type="molecule type" value="Genomic_DNA"/>
</dbReference>
<dbReference type="AlphaFoldDB" id="A0A7L2Q290"/>
<keyword evidence="14" id="KW-0804">Transcription</keyword>
<evidence type="ECO:0000256" key="2">
    <source>
        <dbReference type="ARBA" id="ARBA00004123"/>
    </source>
</evidence>
<evidence type="ECO:0000256" key="4">
    <source>
        <dbReference type="ARBA" id="ARBA00012900"/>
    </source>
</evidence>
<evidence type="ECO:0000256" key="14">
    <source>
        <dbReference type="ARBA" id="ARBA00023163"/>
    </source>
</evidence>
<evidence type="ECO:0000313" key="18">
    <source>
        <dbReference type="EMBL" id="NXR90961.1"/>
    </source>
</evidence>
<dbReference type="Proteomes" id="UP000574191">
    <property type="component" value="Unassembled WGS sequence"/>
</dbReference>
<evidence type="ECO:0000256" key="15">
    <source>
        <dbReference type="ARBA" id="ARBA00023242"/>
    </source>
</evidence>
<keyword evidence="13" id="KW-0805">Transcription regulation</keyword>
<evidence type="ECO:0000256" key="1">
    <source>
        <dbReference type="ARBA" id="ARBA00001954"/>
    </source>
</evidence>
<feature type="non-terminal residue" evidence="18">
    <location>
        <position position="103"/>
    </location>
</feature>
<dbReference type="GO" id="GO:0008168">
    <property type="term" value="F:methyltransferase activity"/>
    <property type="evidence" value="ECO:0007669"/>
    <property type="project" value="UniProtKB-KW"/>
</dbReference>
<feature type="non-terminal residue" evidence="18">
    <location>
        <position position="1"/>
    </location>
</feature>
<keyword evidence="5" id="KW-0479">Metal-binding</keyword>
<dbReference type="OrthoDB" id="9547406at2759"/>
<dbReference type="Gene3D" id="2.30.30.140">
    <property type="match status" value="1"/>
</dbReference>
<keyword evidence="15" id="KW-0539">Nucleus</keyword>
<dbReference type="GO" id="GO:0140684">
    <property type="term" value="F:histone H3K9me2/H3K9me3 demethylase activity"/>
    <property type="evidence" value="ECO:0007669"/>
    <property type="project" value="UniProtKB-EC"/>
</dbReference>
<keyword evidence="19" id="KW-1185">Reference proteome</keyword>
<dbReference type="SUPFAM" id="SSF63748">
    <property type="entry name" value="Tudor/PWWP/MBT"/>
    <property type="match status" value="2"/>
</dbReference>
<evidence type="ECO:0000256" key="16">
    <source>
        <dbReference type="ARBA" id="ARBA00049349"/>
    </source>
</evidence>
<comment type="catalytic activity">
    <reaction evidence="16">
        <text>N(6),N(6),N(6)-trimethyl-L-lysyl(9)-[histone H3] + 2 2-oxoglutarate + 2 O2 = N(6)-methyl-L-lysyl(9)-[histone H3] + 2 formaldehyde + 2 succinate + 2 CO2</text>
        <dbReference type="Rhea" id="RHEA:60200"/>
        <dbReference type="Rhea" id="RHEA-COMP:15538"/>
        <dbReference type="Rhea" id="RHEA-COMP:15542"/>
        <dbReference type="ChEBI" id="CHEBI:15379"/>
        <dbReference type="ChEBI" id="CHEBI:16526"/>
        <dbReference type="ChEBI" id="CHEBI:16810"/>
        <dbReference type="ChEBI" id="CHEBI:16842"/>
        <dbReference type="ChEBI" id="CHEBI:30031"/>
        <dbReference type="ChEBI" id="CHEBI:61929"/>
        <dbReference type="ChEBI" id="CHEBI:61961"/>
        <dbReference type="EC" id="1.14.11.66"/>
    </reaction>
</comment>
<reference evidence="18 19" key="1">
    <citation type="submission" date="2019-09" db="EMBL/GenBank/DDBJ databases">
        <title>Bird 10,000 Genomes (B10K) Project - Family phase.</title>
        <authorList>
            <person name="Zhang G."/>
        </authorList>
    </citation>
    <scope>NUCLEOTIDE SEQUENCE [LARGE SCALE GENOMIC DNA]</scope>
    <source>
        <strain evidence="18">B10K-DU-002-83</strain>
    </source>
</reference>
<comment type="subcellular location">
    <subcellularLocation>
        <location evidence="2">Nucleus</location>
    </subcellularLocation>
</comment>
<keyword evidence="9" id="KW-0156">Chromatin regulator</keyword>
<keyword evidence="10" id="KW-0223">Dioxygenase</keyword>
<evidence type="ECO:0000256" key="12">
    <source>
        <dbReference type="ARBA" id="ARBA00023004"/>
    </source>
</evidence>
<comment type="cofactor">
    <cofactor evidence="1">
        <name>Fe(2+)</name>
        <dbReference type="ChEBI" id="CHEBI:29033"/>
    </cofactor>
</comment>
<organism evidence="18 19">
    <name type="scientific">Hypocryptadius cinnamomeus</name>
    <dbReference type="NCBI Taxonomy" id="589841"/>
    <lineage>
        <taxon>Eukaryota</taxon>
        <taxon>Metazoa</taxon>
        <taxon>Chordata</taxon>
        <taxon>Craniata</taxon>
        <taxon>Vertebrata</taxon>
        <taxon>Euteleostomi</taxon>
        <taxon>Archelosauria</taxon>
        <taxon>Archosauria</taxon>
        <taxon>Dinosauria</taxon>
        <taxon>Saurischia</taxon>
        <taxon>Theropoda</taxon>
        <taxon>Coelurosauria</taxon>
        <taxon>Aves</taxon>
        <taxon>Neognathae</taxon>
        <taxon>Neoaves</taxon>
        <taxon>Telluraves</taxon>
        <taxon>Australaves</taxon>
        <taxon>Passeriformes</taxon>
        <taxon>Sylvioidea</taxon>
        <taxon>Zosteropidae</taxon>
        <taxon>Hypocryptadius</taxon>
    </lineage>
</organism>
<dbReference type="SMART" id="SM00333">
    <property type="entry name" value="TUDOR"/>
    <property type="match status" value="1"/>
</dbReference>
<dbReference type="GO" id="GO:0005634">
    <property type="term" value="C:nucleus"/>
    <property type="evidence" value="ECO:0007669"/>
    <property type="project" value="UniProtKB-SubCell"/>
</dbReference>
<evidence type="ECO:0000256" key="11">
    <source>
        <dbReference type="ARBA" id="ARBA00023002"/>
    </source>
</evidence>
<dbReference type="InterPro" id="IPR002999">
    <property type="entry name" value="Tudor"/>
</dbReference>
<dbReference type="Gene3D" id="3.10.330.70">
    <property type="match status" value="1"/>
</dbReference>
<dbReference type="InterPro" id="IPR040477">
    <property type="entry name" value="KDM4-like_Tudor"/>
</dbReference>
<evidence type="ECO:0000256" key="13">
    <source>
        <dbReference type="ARBA" id="ARBA00023015"/>
    </source>
</evidence>
<keyword evidence="6" id="KW-0677">Repeat</keyword>
<evidence type="ECO:0000256" key="6">
    <source>
        <dbReference type="ARBA" id="ARBA00022737"/>
    </source>
</evidence>
<keyword evidence="8" id="KW-0862">Zinc</keyword>
<dbReference type="CDD" id="cd20466">
    <property type="entry name" value="Tudor_JMJD2A_rpt2"/>
    <property type="match status" value="1"/>
</dbReference>
<feature type="domain" description="Tudor" evidence="17">
    <location>
        <begin position="34"/>
        <end position="90"/>
    </location>
</feature>
<keyword evidence="12" id="KW-0408">Iron</keyword>
<evidence type="ECO:0000256" key="8">
    <source>
        <dbReference type="ARBA" id="ARBA00022833"/>
    </source>
</evidence>
<keyword evidence="7" id="KW-0863">Zinc-finger</keyword>
<evidence type="ECO:0000256" key="3">
    <source>
        <dbReference type="ARBA" id="ARBA00009711"/>
    </source>
</evidence>
<evidence type="ECO:0000256" key="9">
    <source>
        <dbReference type="ARBA" id="ARBA00022853"/>
    </source>
</evidence>
<dbReference type="GO" id="GO:0008270">
    <property type="term" value="F:zinc ion binding"/>
    <property type="evidence" value="ECO:0007669"/>
    <property type="project" value="UniProtKB-KW"/>
</dbReference>
<dbReference type="Pfam" id="PF18104">
    <property type="entry name" value="Tudor_2"/>
    <property type="match status" value="1"/>
</dbReference>
<evidence type="ECO:0000259" key="17">
    <source>
        <dbReference type="SMART" id="SM00333"/>
    </source>
</evidence>
<evidence type="ECO:0000256" key="10">
    <source>
        <dbReference type="ARBA" id="ARBA00022964"/>
    </source>
</evidence>
<dbReference type="GO" id="GO:0032259">
    <property type="term" value="P:methylation"/>
    <property type="evidence" value="ECO:0007669"/>
    <property type="project" value="UniProtKB-KW"/>
</dbReference>
<sequence>LAKETFYEVNFDDGSFSDNLYPEDIVSRDCLQLGPPAEGEVVQVRWTDGQVYGAKFVASHAIQMYQVEFEDGSQLMVKRDDVYTLEEELPKRVKSRLVGKQGA</sequence>